<comment type="caution">
    <text evidence="1">The sequence shown here is derived from an EMBL/GenBank/DDBJ whole genome shotgun (WGS) entry which is preliminary data.</text>
</comment>
<reference evidence="1 2" key="1">
    <citation type="submission" date="2020-04" db="EMBL/GenBank/DDBJ databases">
        <title>Perkinsus olseni comparative genomics.</title>
        <authorList>
            <person name="Bogema D.R."/>
        </authorList>
    </citation>
    <scope>NUCLEOTIDE SEQUENCE [LARGE SCALE GENOMIC DNA]</scope>
    <source>
        <strain evidence="1">00978-12</strain>
    </source>
</reference>
<protein>
    <submittedName>
        <fullName evidence="1">Uncharacterized protein</fullName>
    </submittedName>
</protein>
<dbReference type="InterPro" id="IPR046628">
    <property type="entry name" value="DUF6740"/>
</dbReference>
<accession>A0A7J6NPG0</accession>
<name>A0A7J6NPG0_PEROL</name>
<evidence type="ECO:0000313" key="1">
    <source>
        <dbReference type="EMBL" id="KAF4684931.1"/>
    </source>
</evidence>
<dbReference type="EMBL" id="JABANP010000286">
    <property type="protein sequence ID" value="KAF4684931.1"/>
    <property type="molecule type" value="Genomic_DNA"/>
</dbReference>
<proteinExistence type="predicted"/>
<dbReference type="AlphaFoldDB" id="A0A7J6NPG0"/>
<organism evidence="1 2">
    <name type="scientific">Perkinsus olseni</name>
    <name type="common">Perkinsus atlanticus</name>
    <dbReference type="NCBI Taxonomy" id="32597"/>
    <lineage>
        <taxon>Eukaryota</taxon>
        <taxon>Sar</taxon>
        <taxon>Alveolata</taxon>
        <taxon>Perkinsozoa</taxon>
        <taxon>Perkinsea</taxon>
        <taxon>Perkinsida</taxon>
        <taxon>Perkinsidae</taxon>
        <taxon>Perkinsus</taxon>
    </lineage>
</organism>
<dbReference type="Proteomes" id="UP000541610">
    <property type="component" value="Unassembled WGS sequence"/>
</dbReference>
<dbReference type="Pfam" id="PF20525">
    <property type="entry name" value="DUF6740"/>
    <property type="match status" value="1"/>
</dbReference>
<gene>
    <name evidence="1" type="ORF">FOZ60_007113</name>
</gene>
<dbReference type="OrthoDB" id="10454343at2759"/>
<evidence type="ECO:0000313" key="2">
    <source>
        <dbReference type="Proteomes" id="UP000541610"/>
    </source>
</evidence>
<sequence length="134" mass="14824">MVEKDGVMVNKWLKESYDGIDPSTGANFSVSYLADLAPDTWTLYMDEKNDKPLNLVASNRRNNDDIDQEITFTNFQGNDGVLTSEKTHELVCELYNIDDGEPLTQPATGDTAAPDTGHLSFRDNLLSGHGQLDV</sequence>